<dbReference type="PANTHER" id="PTHR30055">
    <property type="entry name" value="HTH-TYPE TRANSCRIPTIONAL REGULATOR RUTR"/>
    <property type="match status" value="1"/>
</dbReference>
<dbReference type="PANTHER" id="PTHR30055:SF234">
    <property type="entry name" value="HTH-TYPE TRANSCRIPTIONAL REGULATOR BETI"/>
    <property type="match status" value="1"/>
</dbReference>
<dbReference type="Pfam" id="PF00440">
    <property type="entry name" value="TetR_N"/>
    <property type="match status" value="1"/>
</dbReference>
<reference evidence="7 8" key="1">
    <citation type="submission" date="2018-10" db="EMBL/GenBank/DDBJ databases">
        <title>Kocuria sp. M5W7-7, whole genome shotgun sequence.</title>
        <authorList>
            <person name="Tuo L."/>
        </authorList>
    </citation>
    <scope>NUCLEOTIDE SEQUENCE [LARGE SCALE GENOMIC DNA]</scope>
    <source>
        <strain evidence="7 8">M5W7-7</strain>
    </source>
</reference>
<feature type="compositionally biased region" description="Basic and acidic residues" evidence="5">
    <location>
        <begin position="206"/>
        <end position="220"/>
    </location>
</feature>
<feature type="DNA-binding region" description="H-T-H motif" evidence="4">
    <location>
        <begin position="54"/>
        <end position="73"/>
    </location>
</feature>
<feature type="compositionally biased region" description="Basic and acidic residues" evidence="5">
    <location>
        <begin position="11"/>
        <end position="24"/>
    </location>
</feature>
<feature type="region of interest" description="Disordered" evidence="5">
    <location>
        <begin position="1"/>
        <end position="24"/>
    </location>
</feature>
<protein>
    <submittedName>
        <fullName evidence="7">TetR/AcrR family transcriptional regulator</fullName>
    </submittedName>
</protein>
<feature type="domain" description="HTH tetR-type" evidence="6">
    <location>
        <begin position="32"/>
        <end position="91"/>
    </location>
</feature>
<dbReference type="GO" id="GO:0000976">
    <property type="term" value="F:transcription cis-regulatory region binding"/>
    <property type="evidence" value="ECO:0007669"/>
    <property type="project" value="TreeGrafter"/>
</dbReference>
<dbReference type="GO" id="GO:0003700">
    <property type="term" value="F:DNA-binding transcription factor activity"/>
    <property type="evidence" value="ECO:0007669"/>
    <property type="project" value="TreeGrafter"/>
</dbReference>
<dbReference type="InterPro" id="IPR050109">
    <property type="entry name" value="HTH-type_TetR-like_transc_reg"/>
</dbReference>
<dbReference type="SUPFAM" id="SSF46689">
    <property type="entry name" value="Homeodomain-like"/>
    <property type="match status" value="1"/>
</dbReference>
<accession>A0A3N3ZQC4</accession>
<dbReference type="Gene3D" id="1.10.357.10">
    <property type="entry name" value="Tetracycline Repressor, domain 2"/>
    <property type="match status" value="1"/>
</dbReference>
<evidence type="ECO:0000256" key="5">
    <source>
        <dbReference type="SAM" id="MobiDB-lite"/>
    </source>
</evidence>
<evidence type="ECO:0000256" key="1">
    <source>
        <dbReference type="ARBA" id="ARBA00023015"/>
    </source>
</evidence>
<evidence type="ECO:0000256" key="3">
    <source>
        <dbReference type="ARBA" id="ARBA00023163"/>
    </source>
</evidence>
<dbReference type="PROSITE" id="PS50977">
    <property type="entry name" value="HTH_TETR_2"/>
    <property type="match status" value="1"/>
</dbReference>
<dbReference type="EMBL" id="RKMF01000007">
    <property type="protein sequence ID" value="ROZ63331.1"/>
    <property type="molecule type" value="Genomic_DNA"/>
</dbReference>
<keyword evidence="2 4" id="KW-0238">DNA-binding</keyword>
<comment type="caution">
    <text evidence="7">The sequence shown here is derived from an EMBL/GenBank/DDBJ whole genome shotgun (WGS) entry which is preliminary data.</text>
</comment>
<gene>
    <name evidence="7" type="ORF">EDL96_07285</name>
</gene>
<evidence type="ECO:0000256" key="4">
    <source>
        <dbReference type="PROSITE-ProRule" id="PRU00335"/>
    </source>
</evidence>
<dbReference type="InterPro" id="IPR009057">
    <property type="entry name" value="Homeodomain-like_sf"/>
</dbReference>
<sequence>MVNTSTAEPTVKGREAKDRTDGRTRRWRLHRERRRIELLKLAREAIAELGANASMSEIAAHCRTSKSVFYRYFEDKDGLKRKLAEYVVERMGRRMTEAVAEAGSFEETVHELVVQYLWQLENAPEVYLFVVSESAPDGQSPVDRFVQAVAELLVDAQRRHSADHDRLPEPTARYWAAGVVGLVRGAGEAWMRPRTTAGPQAPANPDENHPSAAEPERPSLEEFVETVTAWVVKGSQPPALSSITPTT</sequence>
<dbReference type="AlphaFoldDB" id="A0A3N3ZQC4"/>
<keyword evidence="8" id="KW-1185">Reference proteome</keyword>
<evidence type="ECO:0000313" key="7">
    <source>
        <dbReference type="EMBL" id="ROZ63331.1"/>
    </source>
</evidence>
<name>A0A3N3ZQC4_9MICC</name>
<evidence type="ECO:0000259" key="6">
    <source>
        <dbReference type="PROSITE" id="PS50977"/>
    </source>
</evidence>
<evidence type="ECO:0000256" key="2">
    <source>
        <dbReference type="ARBA" id="ARBA00023125"/>
    </source>
</evidence>
<feature type="region of interest" description="Disordered" evidence="5">
    <location>
        <begin position="193"/>
        <end position="220"/>
    </location>
</feature>
<keyword evidence="1" id="KW-0805">Transcription regulation</keyword>
<dbReference type="InterPro" id="IPR036271">
    <property type="entry name" value="Tet_transcr_reg_TetR-rel_C_sf"/>
</dbReference>
<organism evidence="7 8">
    <name type="scientific">Kocuria soli</name>
    <dbReference type="NCBI Taxonomy" id="2485125"/>
    <lineage>
        <taxon>Bacteria</taxon>
        <taxon>Bacillati</taxon>
        <taxon>Actinomycetota</taxon>
        <taxon>Actinomycetes</taxon>
        <taxon>Micrococcales</taxon>
        <taxon>Micrococcaceae</taxon>
        <taxon>Kocuria</taxon>
    </lineage>
</organism>
<dbReference type="Proteomes" id="UP000270616">
    <property type="component" value="Unassembled WGS sequence"/>
</dbReference>
<dbReference type="SUPFAM" id="SSF48498">
    <property type="entry name" value="Tetracyclin repressor-like, C-terminal domain"/>
    <property type="match status" value="1"/>
</dbReference>
<keyword evidence="3" id="KW-0804">Transcription</keyword>
<dbReference type="InterPro" id="IPR001647">
    <property type="entry name" value="HTH_TetR"/>
</dbReference>
<evidence type="ECO:0000313" key="8">
    <source>
        <dbReference type="Proteomes" id="UP000270616"/>
    </source>
</evidence>
<proteinExistence type="predicted"/>